<dbReference type="EMBL" id="VSRR010067581">
    <property type="protein sequence ID" value="MPC85184.1"/>
    <property type="molecule type" value="Genomic_DNA"/>
</dbReference>
<dbReference type="AlphaFoldDB" id="A0A5B7IY89"/>
<organism evidence="1 2">
    <name type="scientific">Portunus trituberculatus</name>
    <name type="common">Swimming crab</name>
    <name type="synonym">Neptunus trituberculatus</name>
    <dbReference type="NCBI Taxonomy" id="210409"/>
    <lineage>
        <taxon>Eukaryota</taxon>
        <taxon>Metazoa</taxon>
        <taxon>Ecdysozoa</taxon>
        <taxon>Arthropoda</taxon>
        <taxon>Crustacea</taxon>
        <taxon>Multicrustacea</taxon>
        <taxon>Malacostraca</taxon>
        <taxon>Eumalacostraca</taxon>
        <taxon>Eucarida</taxon>
        <taxon>Decapoda</taxon>
        <taxon>Pleocyemata</taxon>
        <taxon>Brachyura</taxon>
        <taxon>Eubrachyura</taxon>
        <taxon>Portunoidea</taxon>
        <taxon>Portunidae</taxon>
        <taxon>Portuninae</taxon>
        <taxon>Portunus</taxon>
    </lineage>
</organism>
<protein>
    <submittedName>
        <fullName evidence="1">Uncharacterized protein</fullName>
    </submittedName>
</protein>
<gene>
    <name evidence="1" type="ORF">E2C01_079947</name>
</gene>
<name>A0A5B7IY89_PORTR</name>
<evidence type="ECO:0000313" key="2">
    <source>
        <dbReference type="Proteomes" id="UP000324222"/>
    </source>
</evidence>
<proteinExistence type="predicted"/>
<dbReference type="Proteomes" id="UP000324222">
    <property type="component" value="Unassembled WGS sequence"/>
</dbReference>
<accession>A0A5B7IY89</accession>
<sequence length="60" mass="6454">MKAASIGREALGLLLLPRLPYRTDKMASTTTAQYFVIGKCDGGRRRAGGKGAERPVMEGE</sequence>
<evidence type="ECO:0000313" key="1">
    <source>
        <dbReference type="EMBL" id="MPC85184.1"/>
    </source>
</evidence>
<reference evidence="1 2" key="1">
    <citation type="submission" date="2019-05" db="EMBL/GenBank/DDBJ databases">
        <title>Another draft genome of Portunus trituberculatus and its Hox gene families provides insights of decapod evolution.</title>
        <authorList>
            <person name="Jeong J.-H."/>
            <person name="Song I."/>
            <person name="Kim S."/>
            <person name="Choi T."/>
            <person name="Kim D."/>
            <person name="Ryu S."/>
            <person name="Kim W."/>
        </authorList>
    </citation>
    <scope>NUCLEOTIDE SEQUENCE [LARGE SCALE GENOMIC DNA]</scope>
    <source>
        <tissue evidence="1">Muscle</tissue>
    </source>
</reference>
<keyword evidence="2" id="KW-1185">Reference proteome</keyword>
<comment type="caution">
    <text evidence="1">The sequence shown here is derived from an EMBL/GenBank/DDBJ whole genome shotgun (WGS) entry which is preliminary data.</text>
</comment>